<accession>G9NFB4</accession>
<evidence type="ECO:0000313" key="1">
    <source>
        <dbReference type="EMBL" id="EHK50630.1"/>
    </source>
</evidence>
<evidence type="ECO:0000313" key="2">
    <source>
        <dbReference type="Proteomes" id="UP000005426"/>
    </source>
</evidence>
<organism evidence="1 2">
    <name type="scientific">Hypocrea atroviridis (strain ATCC 20476 / IMI 206040)</name>
    <name type="common">Trichoderma atroviride</name>
    <dbReference type="NCBI Taxonomy" id="452589"/>
    <lineage>
        <taxon>Eukaryota</taxon>
        <taxon>Fungi</taxon>
        <taxon>Dikarya</taxon>
        <taxon>Ascomycota</taxon>
        <taxon>Pezizomycotina</taxon>
        <taxon>Sordariomycetes</taxon>
        <taxon>Hypocreomycetidae</taxon>
        <taxon>Hypocreales</taxon>
        <taxon>Hypocreaceae</taxon>
        <taxon>Trichoderma</taxon>
    </lineage>
</organism>
<dbReference type="EMBL" id="ABDG02000013">
    <property type="protein sequence ID" value="EHK50630.1"/>
    <property type="molecule type" value="Genomic_DNA"/>
</dbReference>
<gene>
    <name evidence="1" type="ORF">TRIATDRAFT_93477</name>
</gene>
<keyword evidence="2" id="KW-1185">Reference proteome</keyword>
<proteinExistence type="predicted"/>
<dbReference type="HOGENOM" id="CLU_1896497_0_0_1"/>
<dbReference type="Proteomes" id="UP000005426">
    <property type="component" value="Unassembled WGS sequence"/>
</dbReference>
<sequence length="134" mass="14740">MAWPYSRASSLQQQPSGPVSLLWSGFAGLGLKSRRPTFIHSLAECSFPFIGSAQASVSTVLVLHFEYVRSATSGRYKSPSHIDNMKTAQDRWYFEESTALAKSSGMPRMSALLRAEQPVLADDAKLTPDEDLIT</sequence>
<reference evidence="1 2" key="1">
    <citation type="journal article" date="2011" name="Genome Biol.">
        <title>Comparative genome sequence analysis underscores mycoparasitism as the ancestral life style of Trichoderma.</title>
        <authorList>
            <person name="Kubicek C.P."/>
            <person name="Herrera-Estrella A."/>
            <person name="Seidl-Seiboth V."/>
            <person name="Martinez D.A."/>
            <person name="Druzhinina I.S."/>
            <person name="Thon M."/>
            <person name="Zeilinger S."/>
            <person name="Casas-Flores S."/>
            <person name="Horwitz B.A."/>
            <person name="Mukherjee P.K."/>
            <person name="Mukherjee M."/>
            <person name="Kredics L."/>
            <person name="Alcaraz L.D."/>
            <person name="Aerts A."/>
            <person name="Antal Z."/>
            <person name="Atanasova L."/>
            <person name="Cervantes-Badillo M.G."/>
            <person name="Challacombe J."/>
            <person name="Chertkov O."/>
            <person name="McCluskey K."/>
            <person name="Coulpier F."/>
            <person name="Deshpande N."/>
            <person name="von Doehren H."/>
            <person name="Ebbole D.J."/>
            <person name="Esquivel-Naranjo E.U."/>
            <person name="Fekete E."/>
            <person name="Flipphi M."/>
            <person name="Glaser F."/>
            <person name="Gomez-Rodriguez E.Y."/>
            <person name="Gruber S."/>
            <person name="Han C."/>
            <person name="Henrissat B."/>
            <person name="Hermosa R."/>
            <person name="Hernandez-Onate M."/>
            <person name="Karaffa L."/>
            <person name="Kosti I."/>
            <person name="Le Crom S."/>
            <person name="Lindquist E."/>
            <person name="Lucas S."/>
            <person name="Luebeck M."/>
            <person name="Luebeck P.S."/>
            <person name="Margeot A."/>
            <person name="Metz B."/>
            <person name="Misra M."/>
            <person name="Nevalainen H."/>
            <person name="Omann M."/>
            <person name="Packer N."/>
            <person name="Perrone G."/>
            <person name="Uresti-Rivera E.E."/>
            <person name="Salamov A."/>
            <person name="Schmoll M."/>
            <person name="Seiboth B."/>
            <person name="Shapiro H."/>
            <person name="Sukno S."/>
            <person name="Tamayo-Ramos J.A."/>
            <person name="Tisch D."/>
            <person name="Wiest A."/>
            <person name="Wilkinson H.H."/>
            <person name="Zhang M."/>
            <person name="Coutinho P.M."/>
            <person name="Kenerley C.M."/>
            <person name="Monte E."/>
            <person name="Baker S.E."/>
            <person name="Grigoriev I.V."/>
        </authorList>
    </citation>
    <scope>NUCLEOTIDE SEQUENCE [LARGE SCALE GENOMIC DNA]</scope>
    <source>
        <strain evidence="2">ATCC 20476 / IMI 206040</strain>
    </source>
</reference>
<protein>
    <submittedName>
        <fullName evidence="1">Uncharacterized protein</fullName>
    </submittedName>
</protein>
<dbReference type="AlphaFoldDB" id="G9NFB4"/>
<comment type="caution">
    <text evidence="1">The sequence shown here is derived from an EMBL/GenBank/DDBJ whole genome shotgun (WGS) entry which is preliminary data.</text>
</comment>
<name>G9NFB4_HYPAI</name>